<name>A0A3S8U2G4_9RHOB</name>
<sequence length="117" mass="12770">MKSQWKLAALVGFALSAMPIAALADTEIDYRERVTLKVGQSVVVYGFRGDCGKLPTSDQIDLPVLKTGKLSVGKPGKRVSKRCNGMTPAVQIIFTAETEGREKFELQGDDISVRVRN</sequence>
<accession>A0A3S8U2G4</accession>
<feature type="chain" id="PRO_5019295694" evidence="1">
    <location>
        <begin position="25"/>
        <end position="117"/>
    </location>
</feature>
<keyword evidence="3" id="KW-1185">Reference proteome</keyword>
<dbReference type="AlphaFoldDB" id="A0A3S8U2G4"/>
<reference evidence="2 3" key="1">
    <citation type="submission" date="2018-12" db="EMBL/GenBank/DDBJ databases">
        <title>Complete genome sequencing of Tabrizicola sp. K13M18.</title>
        <authorList>
            <person name="Bae J.-W."/>
        </authorList>
    </citation>
    <scope>NUCLEOTIDE SEQUENCE [LARGE SCALE GENOMIC DNA]</scope>
    <source>
        <strain evidence="2 3">K13M18</strain>
    </source>
</reference>
<evidence type="ECO:0000313" key="3">
    <source>
        <dbReference type="Proteomes" id="UP000282002"/>
    </source>
</evidence>
<evidence type="ECO:0000313" key="2">
    <source>
        <dbReference type="EMBL" id="AZL57804.1"/>
    </source>
</evidence>
<protein>
    <submittedName>
        <fullName evidence="2">Uncharacterized protein</fullName>
    </submittedName>
</protein>
<dbReference type="Proteomes" id="UP000282002">
    <property type="component" value="Chromosome"/>
</dbReference>
<dbReference type="RefSeq" id="WP_125324005.1">
    <property type="nucleotide sequence ID" value="NZ_CP034328.1"/>
</dbReference>
<proteinExistence type="predicted"/>
<dbReference type="EMBL" id="CP034328">
    <property type="protein sequence ID" value="AZL57804.1"/>
    <property type="molecule type" value="Genomic_DNA"/>
</dbReference>
<dbReference type="KEGG" id="taw:EI545_02475"/>
<keyword evidence="1" id="KW-0732">Signal</keyword>
<evidence type="ECO:0000256" key="1">
    <source>
        <dbReference type="SAM" id="SignalP"/>
    </source>
</evidence>
<feature type="signal peptide" evidence="1">
    <location>
        <begin position="1"/>
        <end position="24"/>
    </location>
</feature>
<dbReference type="OrthoDB" id="8085080at2"/>
<gene>
    <name evidence="2" type="ORF">EI545_02475</name>
</gene>
<organism evidence="2 3">
    <name type="scientific">Tabrizicola piscis</name>
    <dbReference type="NCBI Taxonomy" id="2494374"/>
    <lineage>
        <taxon>Bacteria</taxon>
        <taxon>Pseudomonadati</taxon>
        <taxon>Pseudomonadota</taxon>
        <taxon>Alphaproteobacteria</taxon>
        <taxon>Rhodobacterales</taxon>
        <taxon>Paracoccaceae</taxon>
        <taxon>Tabrizicola</taxon>
    </lineage>
</organism>